<dbReference type="InterPro" id="IPR055301">
    <property type="entry name" value="Lea14-like_2"/>
</dbReference>
<accession>A0A068UCT2</accession>
<keyword evidence="2" id="KW-0472">Membrane</keyword>
<dbReference type="InParanoid" id="A0A068UCT2"/>
<dbReference type="PhylomeDB" id="A0A068UCT2"/>
<dbReference type="Gene3D" id="2.60.40.1820">
    <property type="match status" value="1"/>
</dbReference>
<dbReference type="EMBL" id="HG739106">
    <property type="protein sequence ID" value="CDP06360.1"/>
    <property type="molecule type" value="Genomic_DNA"/>
</dbReference>
<dbReference type="PANTHER" id="PTHR31852">
    <property type="entry name" value="LATE EMBRYOGENESIS ABUNDANT (LEA) HYDROXYPROLINE-RICH GLYCOPROTEIN FAMILY"/>
    <property type="match status" value="1"/>
</dbReference>
<evidence type="ECO:0000256" key="1">
    <source>
        <dbReference type="SAM" id="MobiDB-lite"/>
    </source>
</evidence>
<feature type="compositionally biased region" description="Polar residues" evidence="1">
    <location>
        <begin position="8"/>
        <end position="18"/>
    </location>
</feature>
<name>A0A068UCT2_COFCA</name>
<evidence type="ECO:0000313" key="4">
    <source>
        <dbReference type="EMBL" id="CDP06360.1"/>
    </source>
</evidence>
<dbReference type="SUPFAM" id="SSF117070">
    <property type="entry name" value="LEA14-like"/>
    <property type="match status" value="1"/>
</dbReference>
<feature type="transmembrane region" description="Helical" evidence="2">
    <location>
        <begin position="29"/>
        <end position="54"/>
    </location>
</feature>
<organism evidence="4 5">
    <name type="scientific">Coffea canephora</name>
    <name type="common">Robusta coffee</name>
    <dbReference type="NCBI Taxonomy" id="49390"/>
    <lineage>
        <taxon>Eukaryota</taxon>
        <taxon>Viridiplantae</taxon>
        <taxon>Streptophyta</taxon>
        <taxon>Embryophyta</taxon>
        <taxon>Tracheophyta</taxon>
        <taxon>Spermatophyta</taxon>
        <taxon>Magnoliopsida</taxon>
        <taxon>eudicotyledons</taxon>
        <taxon>Gunneridae</taxon>
        <taxon>Pentapetalae</taxon>
        <taxon>asterids</taxon>
        <taxon>lamiids</taxon>
        <taxon>Gentianales</taxon>
        <taxon>Rubiaceae</taxon>
        <taxon>Ixoroideae</taxon>
        <taxon>Gardenieae complex</taxon>
        <taxon>Bertiereae - Coffeeae clade</taxon>
        <taxon>Coffeeae</taxon>
        <taxon>Coffea</taxon>
    </lineage>
</organism>
<reference evidence="5" key="1">
    <citation type="journal article" date="2014" name="Science">
        <title>The coffee genome provides insight into the convergent evolution of caffeine biosynthesis.</title>
        <authorList>
            <person name="Denoeud F."/>
            <person name="Carretero-Paulet L."/>
            <person name="Dereeper A."/>
            <person name="Droc G."/>
            <person name="Guyot R."/>
            <person name="Pietrella M."/>
            <person name="Zheng C."/>
            <person name="Alberti A."/>
            <person name="Anthony F."/>
            <person name="Aprea G."/>
            <person name="Aury J.M."/>
            <person name="Bento P."/>
            <person name="Bernard M."/>
            <person name="Bocs S."/>
            <person name="Campa C."/>
            <person name="Cenci A."/>
            <person name="Combes M.C."/>
            <person name="Crouzillat D."/>
            <person name="Da Silva C."/>
            <person name="Daddiego L."/>
            <person name="De Bellis F."/>
            <person name="Dussert S."/>
            <person name="Garsmeur O."/>
            <person name="Gayraud T."/>
            <person name="Guignon V."/>
            <person name="Jahn K."/>
            <person name="Jamilloux V."/>
            <person name="Joet T."/>
            <person name="Labadie K."/>
            <person name="Lan T."/>
            <person name="Leclercq J."/>
            <person name="Lepelley M."/>
            <person name="Leroy T."/>
            <person name="Li L.T."/>
            <person name="Librado P."/>
            <person name="Lopez L."/>
            <person name="Munoz A."/>
            <person name="Noel B."/>
            <person name="Pallavicini A."/>
            <person name="Perrotta G."/>
            <person name="Poncet V."/>
            <person name="Pot D."/>
            <person name="Priyono X."/>
            <person name="Rigoreau M."/>
            <person name="Rouard M."/>
            <person name="Rozas J."/>
            <person name="Tranchant-Dubreuil C."/>
            <person name="VanBuren R."/>
            <person name="Zhang Q."/>
            <person name="Andrade A.C."/>
            <person name="Argout X."/>
            <person name="Bertrand B."/>
            <person name="de Kochko A."/>
            <person name="Graziosi G."/>
            <person name="Henry R.J."/>
            <person name="Jayarama X."/>
            <person name="Ming R."/>
            <person name="Nagai C."/>
            <person name="Rounsley S."/>
            <person name="Sankoff D."/>
            <person name="Giuliano G."/>
            <person name="Albert V.A."/>
            <person name="Wincker P."/>
            <person name="Lashermes P."/>
        </authorList>
    </citation>
    <scope>NUCLEOTIDE SEQUENCE [LARGE SCALE GENOMIC DNA]</scope>
    <source>
        <strain evidence="5">cv. DH200-94</strain>
    </source>
</reference>
<dbReference type="Gramene" id="CDP06360">
    <property type="protein sequence ID" value="CDP06360"/>
    <property type="gene ID" value="GSCOC_T00023178001"/>
</dbReference>
<feature type="region of interest" description="Disordered" evidence="1">
    <location>
        <begin position="1"/>
        <end position="20"/>
    </location>
</feature>
<evidence type="ECO:0000256" key="2">
    <source>
        <dbReference type="SAM" id="Phobius"/>
    </source>
</evidence>
<dbReference type="Proteomes" id="UP000295252">
    <property type="component" value="Chromosome VIII"/>
</dbReference>
<evidence type="ECO:0000313" key="5">
    <source>
        <dbReference type="Proteomes" id="UP000295252"/>
    </source>
</evidence>
<keyword evidence="2" id="KW-0812">Transmembrane</keyword>
<keyword evidence="5" id="KW-1185">Reference proteome</keyword>
<dbReference type="AlphaFoldDB" id="A0A068UCT2"/>
<dbReference type="InterPro" id="IPR004864">
    <property type="entry name" value="LEA_2"/>
</dbReference>
<sequence>MEVESTKKISSTQNQMEPRSSRRWRRKTVVVWAAIIGVILVVGLVMLILGLTVFKAKRPVTTVNSVSLRDIDVSVDVARLRVLLNVSLDANIAVNNPNRVGFHYANSTAILKYRGQDVGQVPIPAGYIGPRQTLPMNITLTLMADRLLSNSNLYRDVLSGTLPLTTFTRISGYVRILFKIHVVSYTTCDLDVDVGNRRLANQTCHYRTKL</sequence>
<evidence type="ECO:0000259" key="3">
    <source>
        <dbReference type="Pfam" id="PF03168"/>
    </source>
</evidence>
<gene>
    <name evidence="4" type="ORF">GSCOC_T00023178001</name>
</gene>
<dbReference type="Pfam" id="PF03168">
    <property type="entry name" value="LEA_2"/>
    <property type="match status" value="1"/>
</dbReference>
<feature type="domain" description="Late embryogenesis abundant protein LEA-2 subgroup" evidence="3">
    <location>
        <begin position="92"/>
        <end position="178"/>
    </location>
</feature>
<dbReference type="OrthoDB" id="1929523at2759"/>
<dbReference type="STRING" id="49390.A0A068UCT2"/>
<protein>
    <recommendedName>
        <fullName evidence="3">Late embryogenesis abundant protein LEA-2 subgroup domain-containing protein</fullName>
    </recommendedName>
</protein>
<keyword evidence="2" id="KW-1133">Transmembrane helix</keyword>
<dbReference type="FunCoup" id="A0A068UCT2">
    <property type="interactions" value="18"/>
</dbReference>
<dbReference type="OMA" id="NCKICIC"/>
<proteinExistence type="predicted"/>